<keyword evidence="3" id="KW-1185">Reference proteome</keyword>
<protein>
    <submittedName>
        <fullName evidence="2">Uncharacterized protein</fullName>
    </submittedName>
</protein>
<evidence type="ECO:0000256" key="1">
    <source>
        <dbReference type="SAM" id="Phobius"/>
    </source>
</evidence>
<evidence type="ECO:0000313" key="3">
    <source>
        <dbReference type="Proteomes" id="UP000799441"/>
    </source>
</evidence>
<dbReference type="EMBL" id="MU003767">
    <property type="protein sequence ID" value="KAF2725576.1"/>
    <property type="molecule type" value="Genomic_DNA"/>
</dbReference>
<sequence length="213" mass="23109">MQKFDYPYKKSINVTAWVLQILLSLIALGVGAWGLAVWNKIKNDSEFDDYQKYSSTITGVYAVQIVLACITILLDIAEIILSAKSRLLPAIYLTSACIKTLIWGVIFILGLVSLALGSIIMGGIIFITSLIQLVYGARIVHKKRRGTLSGGSYKPAANGQEAELGFAPSGSYAAYNPPVNVNTAYNAPQGASNDYYSQPEGVLYTRENKPAGY</sequence>
<feature type="transmembrane region" description="Helical" evidence="1">
    <location>
        <begin position="56"/>
        <end position="77"/>
    </location>
</feature>
<dbReference type="AlphaFoldDB" id="A0A9P4QIM3"/>
<feature type="transmembrane region" description="Helical" evidence="1">
    <location>
        <begin position="115"/>
        <end position="135"/>
    </location>
</feature>
<comment type="caution">
    <text evidence="2">The sequence shown here is derived from an EMBL/GenBank/DDBJ whole genome shotgun (WGS) entry which is preliminary data.</text>
</comment>
<reference evidence="2" key="1">
    <citation type="journal article" date="2020" name="Stud. Mycol.">
        <title>101 Dothideomycetes genomes: a test case for predicting lifestyles and emergence of pathogens.</title>
        <authorList>
            <person name="Haridas S."/>
            <person name="Albert R."/>
            <person name="Binder M."/>
            <person name="Bloem J."/>
            <person name="Labutti K."/>
            <person name="Salamov A."/>
            <person name="Andreopoulos B."/>
            <person name="Baker S."/>
            <person name="Barry K."/>
            <person name="Bills G."/>
            <person name="Bluhm B."/>
            <person name="Cannon C."/>
            <person name="Castanera R."/>
            <person name="Culley D."/>
            <person name="Daum C."/>
            <person name="Ezra D."/>
            <person name="Gonzalez J."/>
            <person name="Henrissat B."/>
            <person name="Kuo A."/>
            <person name="Liang C."/>
            <person name="Lipzen A."/>
            <person name="Lutzoni F."/>
            <person name="Magnuson J."/>
            <person name="Mondo S."/>
            <person name="Nolan M."/>
            <person name="Ohm R."/>
            <person name="Pangilinan J."/>
            <person name="Park H.-J."/>
            <person name="Ramirez L."/>
            <person name="Alfaro M."/>
            <person name="Sun H."/>
            <person name="Tritt A."/>
            <person name="Yoshinaga Y."/>
            <person name="Zwiers L.-H."/>
            <person name="Turgeon B."/>
            <person name="Goodwin S."/>
            <person name="Spatafora J."/>
            <person name="Crous P."/>
            <person name="Grigoriev I."/>
        </authorList>
    </citation>
    <scope>NUCLEOTIDE SEQUENCE</scope>
    <source>
        <strain evidence="2">CBS 116435</strain>
    </source>
</reference>
<keyword evidence="1" id="KW-0812">Transmembrane</keyword>
<organism evidence="2 3">
    <name type="scientific">Polychaeton citri CBS 116435</name>
    <dbReference type="NCBI Taxonomy" id="1314669"/>
    <lineage>
        <taxon>Eukaryota</taxon>
        <taxon>Fungi</taxon>
        <taxon>Dikarya</taxon>
        <taxon>Ascomycota</taxon>
        <taxon>Pezizomycotina</taxon>
        <taxon>Dothideomycetes</taxon>
        <taxon>Dothideomycetidae</taxon>
        <taxon>Capnodiales</taxon>
        <taxon>Capnodiaceae</taxon>
        <taxon>Polychaeton</taxon>
    </lineage>
</organism>
<keyword evidence="1" id="KW-0472">Membrane</keyword>
<evidence type="ECO:0000313" key="2">
    <source>
        <dbReference type="EMBL" id="KAF2725576.1"/>
    </source>
</evidence>
<name>A0A9P4QIM3_9PEZI</name>
<dbReference type="OrthoDB" id="5211263at2759"/>
<keyword evidence="1" id="KW-1133">Transmembrane helix</keyword>
<accession>A0A9P4QIM3</accession>
<feature type="transmembrane region" description="Helical" evidence="1">
    <location>
        <begin position="12"/>
        <end position="36"/>
    </location>
</feature>
<gene>
    <name evidence="2" type="ORF">K431DRAFT_343006</name>
</gene>
<dbReference type="Proteomes" id="UP000799441">
    <property type="component" value="Unassembled WGS sequence"/>
</dbReference>
<feature type="transmembrane region" description="Helical" evidence="1">
    <location>
        <begin position="89"/>
        <end position="109"/>
    </location>
</feature>
<proteinExistence type="predicted"/>